<evidence type="ECO:0000256" key="5">
    <source>
        <dbReference type="SAM" id="Phobius"/>
    </source>
</evidence>
<reference evidence="8" key="1">
    <citation type="journal article" date="2015" name="MBio">
        <title>Eco-Evolutionary Dynamics of Episomes among Ecologically Cohesive Bacterial Populations.</title>
        <authorList>
            <person name="Xue H."/>
            <person name="Cordero O.X."/>
            <person name="Camas F.M."/>
            <person name="Trimble W."/>
            <person name="Meyer F."/>
            <person name="Guglielmini J."/>
            <person name="Rocha E.P."/>
            <person name="Polz M.F."/>
        </authorList>
    </citation>
    <scope>NUCLEOTIDE SEQUENCE</scope>
    <source>
        <strain evidence="8">FF_112</strain>
    </source>
</reference>
<dbReference type="GO" id="GO:0005886">
    <property type="term" value="C:plasma membrane"/>
    <property type="evidence" value="ECO:0007669"/>
    <property type="project" value="UniProtKB-SubCell"/>
</dbReference>
<dbReference type="InterPro" id="IPR039421">
    <property type="entry name" value="Type_1_exporter"/>
</dbReference>
<sequence length="356" mass="40079">MLRKFINNEGATPQSLLSFSIGRTVPLLTQSEMSECGLACLGMISSYYGYKIDIASLRTRISLSGQGMSLKDIMELGNRLDLASRAVKCELNDLGYLTLPCILHWNLDHFVVLTKVNKHYVFINDPAIGKRKIRLSEASQSFTGVALELTPSSAFKKQNSQVKMKLSQLWERIEGLKRSLTSLLLLSVIIQFTALISPYYMQWVVDSVLLNGDKPLLLVLTIGFSLLLIIQVAVNALRSWLILKLNSTVSLQMGANLFHHLLRLPIRFFENRHIGDIVSRFGSMTTIREMLTTGVVESFIDGIMATVVLIMMFLYNIKLTLLVLSFVSTSYLVRLVFYFPKRNLTGEVIRTSSFGH</sequence>
<dbReference type="Pfam" id="PF03412">
    <property type="entry name" value="Peptidase_C39"/>
    <property type="match status" value="1"/>
</dbReference>
<dbReference type="Pfam" id="PF00664">
    <property type="entry name" value="ABC_membrane"/>
    <property type="match status" value="1"/>
</dbReference>
<feature type="transmembrane region" description="Helical" evidence="5">
    <location>
        <begin position="321"/>
        <end position="340"/>
    </location>
</feature>
<evidence type="ECO:0000256" key="2">
    <source>
        <dbReference type="ARBA" id="ARBA00022692"/>
    </source>
</evidence>
<name>A0A0H3ZNJ3_9VIBR</name>
<dbReference type="InterPro" id="IPR005074">
    <property type="entry name" value="Peptidase_C39"/>
</dbReference>
<feature type="transmembrane region" description="Helical" evidence="5">
    <location>
        <begin position="180"/>
        <end position="201"/>
    </location>
</feature>
<dbReference type="Gene3D" id="3.90.70.10">
    <property type="entry name" value="Cysteine proteinases"/>
    <property type="match status" value="1"/>
</dbReference>
<dbReference type="SUPFAM" id="SSF90123">
    <property type="entry name" value="ABC transporter transmembrane region"/>
    <property type="match status" value="1"/>
</dbReference>
<feature type="transmembrane region" description="Helical" evidence="5">
    <location>
        <begin position="216"/>
        <end position="237"/>
    </location>
</feature>
<dbReference type="PANTHER" id="PTHR24221">
    <property type="entry name" value="ATP-BINDING CASSETTE SUB-FAMILY B"/>
    <property type="match status" value="1"/>
</dbReference>
<dbReference type="PROSITE" id="PS50929">
    <property type="entry name" value="ABC_TM1F"/>
    <property type="match status" value="1"/>
</dbReference>
<comment type="subcellular location">
    <subcellularLocation>
        <location evidence="1">Cell membrane</location>
        <topology evidence="1">Multi-pass membrane protein</topology>
    </subcellularLocation>
</comment>
<evidence type="ECO:0000259" key="7">
    <source>
        <dbReference type="PROSITE" id="PS50990"/>
    </source>
</evidence>
<dbReference type="GO" id="GO:0034040">
    <property type="term" value="F:ATPase-coupled lipid transmembrane transporter activity"/>
    <property type="evidence" value="ECO:0007669"/>
    <property type="project" value="TreeGrafter"/>
</dbReference>
<proteinExistence type="predicted"/>
<dbReference type="Gene3D" id="1.20.1560.10">
    <property type="entry name" value="ABC transporter type 1, transmembrane domain"/>
    <property type="match status" value="1"/>
</dbReference>
<evidence type="ECO:0000256" key="4">
    <source>
        <dbReference type="ARBA" id="ARBA00023136"/>
    </source>
</evidence>
<evidence type="ECO:0000259" key="6">
    <source>
        <dbReference type="PROSITE" id="PS50929"/>
    </source>
</evidence>
<feature type="transmembrane region" description="Helical" evidence="5">
    <location>
        <begin position="290"/>
        <end position="315"/>
    </location>
</feature>
<dbReference type="GO" id="GO:0005524">
    <property type="term" value="F:ATP binding"/>
    <property type="evidence" value="ECO:0007669"/>
    <property type="project" value="InterPro"/>
</dbReference>
<evidence type="ECO:0000313" key="8">
    <source>
        <dbReference type="EMBL" id="AKN35992.1"/>
    </source>
</evidence>
<keyword evidence="4 5" id="KW-0472">Membrane</keyword>
<keyword evidence="3 5" id="KW-1133">Transmembrane helix</keyword>
<dbReference type="AlphaFoldDB" id="A0A0H3ZNJ3"/>
<protein>
    <submittedName>
        <fullName evidence="8">Type I secretion system ATPase, LssB family LapB</fullName>
    </submittedName>
</protein>
<accession>A0A0H3ZNJ3</accession>
<evidence type="ECO:0000256" key="1">
    <source>
        <dbReference type="ARBA" id="ARBA00004651"/>
    </source>
</evidence>
<feature type="domain" description="ABC transmembrane type-1" evidence="6">
    <location>
        <begin position="183"/>
        <end position="337"/>
    </location>
</feature>
<feature type="domain" description="Peptidase C39" evidence="7">
    <location>
        <begin position="30"/>
        <end position="149"/>
    </location>
</feature>
<dbReference type="GO" id="GO:0008233">
    <property type="term" value="F:peptidase activity"/>
    <property type="evidence" value="ECO:0007669"/>
    <property type="project" value="InterPro"/>
</dbReference>
<dbReference type="InterPro" id="IPR011527">
    <property type="entry name" value="ABC1_TM_dom"/>
</dbReference>
<organism evidence="8">
    <name type="scientific">Vibrio tasmaniensis</name>
    <dbReference type="NCBI Taxonomy" id="212663"/>
    <lineage>
        <taxon>Bacteria</taxon>
        <taxon>Pseudomonadati</taxon>
        <taxon>Pseudomonadota</taxon>
        <taxon>Gammaproteobacteria</taxon>
        <taxon>Vibrionales</taxon>
        <taxon>Vibrionaceae</taxon>
        <taxon>Vibrio</taxon>
    </lineage>
</organism>
<dbReference type="InterPro" id="IPR036640">
    <property type="entry name" value="ABC1_TM_sf"/>
</dbReference>
<keyword evidence="2 5" id="KW-0812">Transmembrane</keyword>
<dbReference type="EMBL" id="KP795460">
    <property type="protein sequence ID" value="AKN35992.1"/>
    <property type="molecule type" value="Genomic_DNA"/>
</dbReference>
<dbReference type="PROSITE" id="PS50990">
    <property type="entry name" value="PEPTIDASE_C39"/>
    <property type="match status" value="1"/>
</dbReference>
<dbReference type="GO" id="GO:0006508">
    <property type="term" value="P:proteolysis"/>
    <property type="evidence" value="ECO:0007669"/>
    <property type="project" value="InterPro"/>
</dbReference>
<dbReference type="GO" id="GO:0140359">
    <property type="term" value="F:ABC-type transporter activity"/>
    <property type="evidence" value="ECO:0007669"/>
    <property type="project" value="InterPro"/>
</dbReference>
<dbReference type="PANTHER" id="PTHR24221:SF606">
    <property type="entry name" value="COLICIN V SECRETION-PROCESSING ATP-BINDING PROTEIN"/>
    <property type="match status" value="1"/>
</dbReference>
<evidence type="ECO:0000256" key="3">
    <source>
        <dbReference type="ARBA" id="ARBA00022989"/>
    </source>
</evidence>